<dbReference type="OrthoDB" id="9878466at2"/>
<protein>
    <submittedName>
        <fullName evidence="1">Uncharacterized protein</fullName>
    </submittedName>
</protein>
<dbReference type="RefSeq" id="WP_036105400.1">
    <property type="nucleotide sequence ID" value="NZ_JAJA02000001.1"/>
</dbReference>
<accession>A0A120AH64</accession>
<name>A0A120AH64_9GAMM</name>
<evidence type="ECO:0000313" key="2">
    <source>
        <dbReference type="Proteomes" id="UP000023435"/>
    </source>
</evidence>
<organism evidence="1 2">
    <name type="scientific">Lysobacter capsici AZ78</name>
    <dbReference type="NCBI Taxonomy" id="1444315"/>
    <lineage>
        <taxon>Bacteria</taxon>
        <taxon>Pseudomonadati</taxon>
        <taxon>Pseudomonadota</taxon>
        <taxon>Gammaproteobacteria</taxon>
        <taxon>Lysobacterales</taxon>
        <taxon>Lysobacteraceae</taxon>
        <taxon>Lysobacter</taxon>
    </lineage>
</organism>
<evidence type="ECO:0000313" key="1">
    <source>
        <dbReference type="EMBL" id="KWS05658.1"/>
    </source>
</evidence>
<gene>
    <name evidence="1" type="ORF">AZ78_3210</name>
</gene>
<comment type="caution">
    <text evidence="1">The sequence shown here is derived from an EMBL/GenBank/DDBJ whole genome shotgun (WGS) entry which is preliminary data.</text>
</comment>
<dbReference type="AlphaFoldDB" id="A0A120AH64"/>
<dbReference type="EMBL" id="JAJA02000001">
    <property type="protein sequence ID" value="KWS05658.1"/>
    <property type="molecule type" value="Genomic_DNA"/>
</dbReference>
<dbReference type="Proteomes" id="UP000023435">
    <property type="component" value="Unassembled WGS sequence"/>
</dbReference>
<sequence>MQRYLVTVQRTGHGLTTIPIEELATAAIGEIPGVRDIQIVRHSSSEAEVSFLVAADRLASVVEDRLSHFGLTWVSLQLLEVLESPDPDVAGGR</sequence>
<proteinExistence type="predicted"/>
<reference evidence="1 2" key="1">
    <citation type="journal article" date="2014" name="Genome Announc.">
        <title>Draft Genome Sequence of Lysobacter capsici AZ78, a Bacterium Antagonistic to Plant-Pathogenic Oomycetes.</title>
        <authorList>
            <person name="Puopolo G."/>
            <person name="Sonego P."/>
            <person name="Engelen K."/>
            <person name="Pertot I."/>
        </authorList>
    </citation>
    <scope>NUCLEOTIDE SEQUENCE [LARGE SCALE GENOMIC DNA]</scope>
    <source>
        <strain evidence="1 2">AZ78</strain>
    </source>
</reference>
<keyword evidence="2" id="KW-1185">Reference proteome</keyword>